<protein>
    <submittedName>
        <fullName evidence="2">Uncharacterized protein</fullName>
    </submittedName>
</protein>
<name>A0A931AZP7_9ACTN</name>
<accession>A0A931AZP7</accession>
<evidence type="ECO:0000313" key="2">
    <source>
        <dbReference type="EMBL" id="MBF9067676.1"/>
    </source>
</evidence>
<sequence length="60" mass="6621">MDELDRAVDATRQALAQLRACLPSPCPSRPTLGPVEVSDTPYDPAMWWDAEDEGIGGHRR</sequence>
<feature type="region of interest" description="Disordered" evidence="1">
    <location>
        <begin position="24"/>
        <end position="60"/>
    </location>
</feature>
<keyword evidence="3" id="KW-1185">Reference proteome</keyword>
<reference evidence="2" key="1">
    <citation type="submission" date="2020-11" db="EMBL/GenBank/DDBJ databases">
        <title>Isolation and identification of active actinomycetes.</title>
        <authorList>
            <person name="Yu B."/>
        </authorList>
    </citation>
    <scope>NUCLEOTIDE SEQUENCE</scope>
    <source>
        <strain evidence="2">NEAU-YB345</strain>
    </source>
</reference>
<proteinExistence type="predicted"/>
<organism evidence="2 3">
    <name type="scientific">Streptacidiphilus fuscans</name>
    <dbReference type="NCBI Taxonomy" id="2789292"/>
    <lineage>
        <taxon>Bacteria</taxon>
        <taxon>Bacillati</taxon>
        <taxon>Actinomycetota</taxon>
        <taxon>Actinomycetes</taxon>
        <taxon>Kitasatosporales</taxon>
        <taxon>Streptomycetaceae</taxon>
        <taxon>Streptacidiphilus</taxon>
    </lineage>
</organism>
<gene>
    <name evidence="2" type="ORF">I2501_06435</name>
</gene>
<evidence type="ECO:0000256" key="1">
    <source>
        <dbReference type="SAM" id="MobiDB-lite"/>
    </source>
</evidence>
<dbReference type="Proteomes" id="UP000657385">
    <property type="component" value="Unassembled WGS sequence"/>
</dbReference>
<evidence type="ECO:0000313" key="3">
    <source>
        <dbReference type="Proteomes" id="UP000657385"/>
    </source>
</evidence>
<dbReference type="EMBL" id="JADPRT010000002">
    <property type="protein sequence ID" value="MBF9067676.1"/>
    <property type="molecule type" value="Genomic_DNA"/>
</dbReference>
<comment type="caution">
    <text evidence="2">The sequence shown here is derived from an EMBL/GenBank/DDBJ whole genome shotgun (WGS) entry which is preliminary data.</text>
</comment>
<dbReference type="AlphaFoldDB" id="A0A931AZP7"/>